<evidence type="ECO:0000259" key="1">
    <source>
        <dbReference type="Pfam" id="PF13472"/>
    </source>
</evidence>
<gene>
    <name evidence="2" type="ORF">SLS62_007987</name>
</gene>
<accession>A0AAN9UVT6</accession>
<feature type="domain" description="SGNH hydrolase-type esterase" evidence="1">
    <location>
        <begin position="48"/>
        <end position="227"/>
    </location>
</feature>
<evidence type="ECO:0000313" key="3">
    <source>
        <dbReference type="Proteomes" id="UP001320420"/>
    </source>
</evidence>
<dbReference type="CDD" id="cd01833">
    <property type="entry name" value="XynB_like"/>
    <property type="match status" value="1"/>
</dbReference>
<evidence type="ECO:0000313" key="2">
    <source>
        <dbReference type="EMBL" id="KAK7750119.1"/>
    </source>
</evidence>
<dbReference type="Gene3D" id="3.40.50.1110">
    <property type="entry name" value="SGNH hydrolase"/>
    <property type="match status" value="1"/>
</dbReference>
<comment type="caution">
    <text evidence="2">The sequence shown here is derived from an EMBL/GenBank/DDBJ whole genome shotgun (WGS) entry which is preliminary data.</text>
</comment>
<dbReference type="PANTHER" id="PTHR30383:SF31">
    <property type="entry name" value="SGNH HYDROLASE-TYPE ESTERASE DOMAIN-CONTAINING PROTEIN-RELATED"/>
    <property type="match status" value="1"/>
</dbReference>
<dbReference type="PANTHER" id="PTHR30383">
    <property type="entry name" value="THIOESTERASE 1/PROTEASE 1/LYSOPHOSPHOLIPASE L1"/>
    <property type="match status" value="1"/>
</dbReference>
<dbReference type="AlphaFoldDB" id="A0AAN9UVT6"/>
<protein>
    <recommendedName>
        <fullName evidence="1">SGNH hydrolase-type esterase domain-containing protein</fullName>
    </recommendedName>
</protein>
<dbReference type="EMBL" id="JAKJXP020000070">
    <property type="protein sequence ID" value="KAK7750119.1"/>
    <property type="molecule type" value="Genomic_DNA"/>
</dbReference>
<reference evidence="2 3" key="1">
    <citation type="submission" date="2024-02" db="EMBL/GenBank/DDBJ databases">
        <title>De novo assembly and annotation of 12 fungi associated with fruit tree decline syndrome in Ontario, Canada.</title>
        <authorList>
            <person name="Sulman M."/>
            <person name="Ellouze W."/>
            <person name="Ilyukhin E."/>
        </authorList>
    </citation>
    <scope>NUCLEOTIDE SEQUENCE [LARGE SCALE GENOMIC DNA]</scope>
    <source>
        <strain evidence="2 3">M11/M66-122</strain>
    </source>
</reference>
<proteinExistence type="predicted"/>
<sequence>MYFNKSSVVSALACASAAMGLSIPEVAHEHNKRDDSFANGIKLRIMPLGASITHGYLSTDGNGYRDVLRTSIVDGGNDVDMVGNNPEGEMEDNDNEGWPGYILDQVRDKAKTSAPQHRPNVYLINAGTNDCVRSIDIDNAGDRVEDLVNLLYDTGSEATVLLSTLLVNGNDTAEANVLKINEQIKQLVSDHQDAGHPIVLVDFHGDDGLTLDDIRSDGTHPTDAGYAKMAPFWIKGLREADDKGFLQAAVDV</sequence>
<organism evidence="2 3">
    <name type="scientific">Diatrype stigma</name>
    <dbReference type="NCBI Taxonomy" id="117547"/>
    <lineage>
        <taxon>Eukaryota</taxon>
        <taxon>Fungi</taxon>
        <taxon>Dikarya</taxon>
        <taxon>Ascomycota</taxon>
        <taxon>Pezizomycotina</taxon>
        <taxon>Sordariomycetes</taxon>
        <taxon>Xylariomycetidae</taxon>
        <taxon>Xylariales</taxon>
        <taxon>Diatrypaceae</taxon>
        <taxon>Diatrype</taxon>
    </lineage>
</organism>
<dbReference type="Proteomes" id="UP001320420">
    <property type="component" value="Unassembled WGS sequence"/>
</dbReference>
<dbReference type="InterPro" id="IPR051532">
    <property type="entry name" value="Ester_Hydrolysis_Enzymes"/>
</dbReference>
<dbReference type="SUPFAM" id="SSF52266">
    <property type="entry name" value="SGNH hydrolase"/>
    <property type="match status" value="1"/>
</dbReference>
<dbReference type="InterPro" id="IPR036514">
    <property type="entry name" value="SGNH_hydro_sf"/>
</dbReference>
<dbReference type="InterPro" id="IPR013830">
    <property type="entry name" value="SGNH_hydro"/>
</dbReference>
<dbReference type="Pfam" id="PF13472">
    <property type="entry name" value="Lipase_GDSL_2"/>
    <property type="match status" value="1"/>
</dbReference>
<keyword evidence="3" id="KW-1185">Reference proteome</keyword>
<dbReference type="GO" id="GO:0004622">
    <property type="term" value="F:phosphatidylcholine lysophospholipase activity"/>
    <property type="evidence" value="ECO:0007669"/>
    <property type="project" value="TreeGrafter"/>
</dbReference>
<name>A0AAN9UVT6_9PEZI</name>